<dbReference type="Pfam" id="PF18765">
    <property type="entry name" value="Polbeta"/>
    <property type="match status" value="1"/>
</dbReference>
<dbReference type="InterPro" id="IPR043519">
    <property type="entry name" value="NT_sf"/>
</dbReference>
<sequence length="99" mass="11046">MQNINTSSELYQQNLQKAIRILKQSGCTDIFVFGSLAANKVNQHSDIDLAIRGCPKGKFFQVLGKLLIELDVPVDLVNLESRDPFAHYLTQEGDLVQIA</sequence>
<dbReference type="InterPro" id="IPR041633">
    <property type="entry name" value="Polbeta"/>
</dbReference>
<dbReference type="EMBL" id="DF820477">
    <property type="protein sequence ID" value="GAK61112.1"/>
    <property type="molecule type" value="Genomic_DNA"/>
</dbReference>
<dbReference type="Proteomes" id="UP000030661">
    <property type="component" value="Unassembled WGS sequence"/>
</dbReference>
<dbReference type="eggNOG" id="ENOG502ZKX1">
    <property type="taxonomic scope" value="Bacteria"/>
</dbReference>
<evidence type="ECO:0000313" key="2">
    <source>
        <dbReference type="EMBL" id="GAK61112.1"/>
    </source>
</evidence>
<dbReference type="SUPFAM" id="SSF81301">
    <property type="entry name" value="Nucleotidyltransferase"/>
    <property type="match status" value="1"/>
</dbReference>
<dbReference type="GO" id="GO:0016740">
    <property type="term" value="F:transferase activity"/>
    <property type="evidence" value="ECO:0007669"/>
    <property type="project" value="UniProtKB-KW"/>
</dbReference>
<dbReference type="CDD" id="cd05403">
    <property type="entry name" value="NT_KNTase_like"/>
    <property type="match status" value="1"/>
</dbReference>
<reference evidence="2" key="1">
    <citation type="journal article" date="2015" name="PeerJ">
        <title>First genomic representation of candidate bacterial phylum KSB3 points to enhanced environmental sensing as a trigger of wastewater bulking.</title>
        <authorList>
            <person name="Sekiguchi Y."/>
            <person name="Ohashi A."/>
            <person name="Parks D.H."/>
            <person name="Yamauchi T."/>
            <person name="Tyson G.W."/>
            <person name="Hugenholtz P."/>
        </authorList>
    </citation>
    <scope>NUCLEOTIDE SEQUENCE [LARGE SCALE GENOMIC DNA]</scope>
</reference>
<organism evidence="2">
    <name type="scientific">Vecturithrix granuli</name>
    <dbReference type="NCBI Taxonomy" id="1499967"/>
    <lineage>
        <taxon>Bacteria</taxon>
        <taxon>Candidatus Moduliflexota</taxon>
        <taxon>Candidatus Vecturitrichia</taxon>
        <taxon>Candidatus Vecturitrichales</taxon>
        <taxon>Candidatus Vecturitrichaceae</taxon>
        <taxon>Candidatus Vecturithrix</taxon>
    </lineage>
</organism>
<evidence type="ECO:0000313" key="3">
    <source>
        <dbReference type="Proteomes" id="UP000030661"/>
    </source>
</evidence>
<evidence type="ECO:0000259" key="1">
    <source>
        <dbReference type="Pfam" id="PF18765"/>
    </source>
</evidence>
<accession>A0A081C957</accession>
<name>A0A081C957_VECG1</name>
<dbReference type="HOGENOM" id="CLU_172630_0_0_0"/>
<keyword evidence="2" id="KW-0808">Transferase</keyword>
<dbReference type="Gene3D" id="3.30.460.10">
    <property type="entry name" value="Beta Polymerase, domain 2"/>
    <property type="match status" value="1"/>
</dbReference>
<gene>
    <name evidence="2" type="ORF">U27_01010</name>
</gene>
<protein>
    <submittedName>
        <fullName evidence="2">Predicted nucleotidyltransferase</fullName>
    </submittedName>
</protein>
<keyword evidence="3" id="KW-1185">Reference proteome</keyword>
<dbReference type="AlphaFoldDB" id="A0A081C957"/>
<feature type="domain" description="Polymerase beta nucleotidyltransferase" evidence="1">
    <location>
        <begin position="17"/>
        <end position="96"/>
    </location>
</feature>
<dbReference type="STRING" id="1499967.U27_01010"/>
<proteinExistence type="predicted"/>